<organism evidence="1 2">
    <name type="scientific">Camelus dromedarius</name>
    <name type="common">Dromedary</name>
    <name type="synonym">Arabian camel</name>
    <dbReference type="NCBI Taxonomy" id="9838"/>
    <lineage>
        <taxon>Eukaryota</taxon>
        <taxon>Metazoa</taxon>
        <taxon>Chordata</taxon>
        <taxon>Craniata</taxon>
        <taxon>Vertebrata</taxon>
        <taxon>Euteleostomi</taxon>
        <taxon>Mammalia</taxon>
        <taxon>Eutheria</taxon>
        <taxon>Laurasiatheria</taxon>
        <taxon>Artiodactyla</taxon>
        <taxon>Tylopoda</taxon>
        <taxon>Camelidae</taxon>
        <taxon>Camelus</taxon>
    </lineage>
</organism>
<comment type="caution">
    <text evidence="1">The sequence shown here is derived from an EMBL/GenBank/DDBJ whole genome shotgun (WGS) entry which is preliminary data.</text>
</comment>
<dbReference type="AlphaFoldDB" id="A0A5N4D892"/>
<gene>
    <name evidence="1" type="ORF">Cadr_000018026</name>
</gene>
<reference evidence="1 2" key="1">
    <citation type="journal article" date="2019" name="Mol. Ecol. Resour.">
        <title>Improving Illumina assemblies with Hi-C and long reads: an example with the North African dromedary.</title>
        <authorList>
            <person name="Elbers J.P."/>
            <person name="Rogers M.F."/>
            <person name="Perelman P.L."/>
            <person name="Proskuryakova A.A."/>
            <person name="Serdyukova N.A."/>
            <person name="Johnson W.E."/>
            <person name="Horin P."/>
            <person name="Corander J."/>
            <person name="Murphy D."/>
            <person name="Burger P.A."/>
        </authorList>
    </citation>
    <scope>NUCLEOTIDE SEQUENCE [LARGE SCALE GENOMIC DNA]</scope>
    <source>
        <strain evidence="1">Drom800</strain>
        <tissue evidence="1">Blood</tissue>
    </source>
</reference>
<evidence type="ECO:0000313" key="1">
    <source>
        <dbReference type="EMBL" id="KAB1267373.1"/>
    </source>
</evidence>
<keyword evidence="2" id="KW-1185">Reference proteome</keyword>
<evidence type="ECO:0000313" key="2">
    <source>
        <dbReference type="Proteomes" id="UP000299084"/>
    </source>
</evidence>
<sequence length="33" mass="3748">MVGPLFTCQQLGKRWISFGDAAFEVLPHVWGRT</sequence>
<dbReference type="EMBL" id="JWIN03000015">
    <property type="protein sequence ID" value="KAB1267373.1"/>
    <property type="molecule type" value="Genomic_DNA"/>
</dbReference>
<proteinExistence type="predicted"/>
<dbReference type="Proteomes" id="UP000299084">
    <property type="component" value="Unassembled WGS sequence"/>
</dbReference>
<name>A0A5N4D892_CAMDR</name>
<protein>
    <submittedName>
        <fullName evidence="1">Uncharacterized protein</fullName>
    </submittedName>
</protein>
<accession>A0A5N4D892</accession>